<evidence type="ECO:0000313" key="2">
    <source>
        <dbReference type="Proteomes" id="UP000886817"/>
    </source>
</evidence>
<reference evidence="1" key="2">
    <citation type="submission" date="2021-04" db="EMBL/GenBank/DDBJ databases">
        <authorList>
            <person name="Gilroy R."/>
        </authorList>
    </citation>
    <scope>NUCLEOTIDE SEQUENCE</scope>
    <source>
        <strain evidence="1">ChiSjej1B19-8411</strain>
    </source>
</reference>
<organism evidence="1 2">
    <name type="scientific">Candidatus Blautia gallistercoris</name>
    <dbReference type="NCBI Taxonomy" id="2838490"/>
    <lineage>
        <taxon>Bacteria</taxon>
        <taxon>Bacillati</taxon>
        <taxon>Bacillota</taxon>
        <taxon>Clostridia</taxon>
        <taxon>Lachnospirales</taxon>
        <taxon>Lachnospiraceae</taxon>
        <taxon>Blautia</taxon>
    </lineage>
</organism>
<comment type="caution">
    <text evidence="1">The sequence shown here is derived from an EMBL/GenBank/DDBJ whole genome shotgun (WGS) entry which is preliminary data.</text>
</comment>
<sequence>MLIDTLPIKDPVHKYQKCIVVLFTGKRRVLSTCQLNGGYQEGLTAVFNNDIKPGEGMECRLLAPTYEEHLKLTAESLGLDPCTSAGMSTAANMDHAAIRTERCGALAVTAVVTGGIDVNGGRVGDPASWDELEDASVPVKAGTINIMLFMNTDLTPGALARAMVTCTEAKTAVLQELLAPSRYSMGIATGSGTDSTIVVCNAESEICLTDAGKHSKLGELVGRAVKAAVREALYRETGLSPESQHHVMKRLDRFGITEETLWEEFRKKIPGTGRADFSERLYQIGRDGEMVAAVSLYVHLLDQLLWGMLSAGEAHELGRKLLVMMGAATESRTEPEAQDMVTQMIRELKEALNDLAASWKIRTEPDLQADCFRSPQN</sequence>
<gene>
    <name evidence="1" type="ORF">IAA45_04640</name>
</gene>
<dbReference type="Proteomes" id="UP000886817">
    <property type="component" value="Unassembled WGS sequence"/>
</dbReference>
<dbReference type="InterPro" id="IPR052209">
    <property type="entry name" value="CbiZ"/>
</dbReference>
<dbReference type="AlphaFoldDB" id="A0A9D2B2R0"/>
<dbReference type="Pfam" id="PF01955">
    <property type="entry name" value="CbiZ"/>
    <property type="match status" value="1"/>
</dbReference>
<dbReference type="EMBL" id="DXEX01000105">
    <property type="protein sequence ID" value="HIX58988.1"/>
    <property type="molecule type" value="Genomic_DNA"/>
</dbReference>
<dbReference type="PANTHER" id="PTHR35336:SF5">
    <property type="entry name" value="ADENOSYLCOBINAMIDE AMIDOHYDROLASE"/>
    <property type="match status" value="1"/>
</dbReference>
<protein>
    <submittedName>
        <fullName evidence="1">Adenosylcobinamide amidohydrolase</fullName>
    </submittedName>
</protein>
<dbReference type="InterPro" id="IPR002808">
    <property type="entry name" value="AdoCbi_amidolase"/>
</dbReference>
<reference evidence="1" key="1">
    <citation type="journal article" date="2021" name="PeerJ">
        <title>Extensive microbial diversity within the chicken gut microbiome revealed by metagenomics and culture.</title>
        <authorList>
            <person name="Gilroy R."/>
            <person name="Ravi A."/>
            <person name="Getino M."/>
            <person name="Pursley I."/>
            <person name="Horton D.L."/>
            <person name="Alikhan N.F."/>
            <person name="Baker D."/>
            <person name="Gharbi K."/>
            <person name="Hall N."/>
            <person name="Watson M."/>
            <person name="Adriaenssens E.M."/>
            <person name="Foster-Nyarko E."/>
            <person name="Jarju S."/>
            <person name="Secka A."/>
            <person name="Antonio M."/>
            <person name="Oren A."/>
            <person name="Chaudhuri R.R."/>
            <person name="La Ragione R."/>
            <person name="Hildebrand F."/>
            <person name="Pallen M.J."/>
        </authorList>
    </citation>
    <scope>NUCLEOTIDE SEQUENCE</scope>
    <source>
        <strain evidence="1">ChiSjej1B19-8411</strain>
    </source>
</reference>
<evidence type="ECO:0000313" key="1">
    <source>
        <dbReference type="EMBL" id="HIX58988.1"/>
    </source>
</evidence>
<name>A0A9D2B2R0_9FIRM</name>
<accession>A0A9D2B2R0</accession>
<dbReference type="PANTHER" id="PTHR35336">
    <property type="entry name" value="ADENOSYLCOBINAMIDE AMIDOHYDROLASE"/>
    <property type="match status" value="1"/>
</dbReference>
<proteinExistence type="predicted"/>